<dbReference type="GO" id="GO:0106274">
    <property type="term" value="F:NAD+-protein-arginine ADP-ribosyltransferase activity"/>
    <property type="evidence" value="ECO:0007669"/>
    <property type="project" value="UniProtKB-EC"/>
</dbReference>
<comment type="similarity">
    <text evidence="1 7">Belongs to the Arg-specific ADP-ribosyltransferase family.</text>
</comment>
<dbReference type="InterPro" id="IPR002110">
    <property type="entry name" value="Ankyrin_rpt"/>
</dbReference>
<proteinExistence type="inferred from homology"/>
<evidence type="ECO:0000313" key="10">
    <source>
        <dbReference type="EMBL" id="CAF3862519.1"/>
    </source>
</evidence>
<dbReference type="OrthoDB" id="423533at2759"/>
<dbReference type="Pfam" id="PF00023">
    <property type="entry name" value="Ank"/>
    <property type="match status" value="1"/>
</dbReference>
<dbReference type="PROSITE" id="PS50088">
    <property type="entry name" value="ANK_REPEAT"/>
    <property type="match status" value="1"/>
</dbReference>
<dbReference type="Gene3D" id="1.25.40.20">
    <property type="entry name" value="Ankyrin repeat-containing domain"/>
    <property type="match status" value="1"/>
</dbReference>
<dbReference type="EC" id="2.4.2.31" evidence="7"/>
<evidence type="ECO:0000256" key="2">
    <source>
        <dbReference type="ARBA" id="ARBA00022676"/>
    </source>
</evidence>
<keyword evidence="6" id="KW-0040">ANK repeat</keyword>
<evidence type="ECO:0000256" key="7">
    <source>
        <dbReference type="RuleBase" id="RU361228"/>
    </source>
</evidence>
<organism evidence="9 11">
    <name type="scientific">Didymodactylos carnosus</name>
    <dbReference type="NCBI Taxonomy" id="1234261"/>
    <lineage>
        <taxon>Eukaryota</taxon>
        <taxon>Metazoa</taxon>
        <taxon>Spiralia</taxon>
        <taxon>Gnathifera</taxon>
        <taxon>Rotifera</taxon>
        <taxon>Eurotatoria</taxon>
        <taxon>Bdelloidea</taxon>
        <taxon>Philodinida</taxon>
        <taxon>Philodinidae</taxon>
        <taxon>Didymodactylos</taxon>
    </lineage>
</organism>
<name>A0A814P0I7_9BILA</name>
<keyword evidence="7" id="KW-0521">NADP</keyword>
<feature type="region of interest" description="Disordered" evidence="8">
    <location>
        <begin position="322"/>
        <end position="362"/>
    </location>
</feature>
<keyword evidence="7" id="KW-0520">NAD</keyword>
<dbReference type="InterPro" id="IPR000768">
    <property type="entry name" value="ART"/>
</dbReference>
<feature type="repeat" description="ANK" evidence="6">
    <location>
        <begin position="18"/>
        <end position="50"/>
    </location>
</feature>
<evidence type="ECO:0000313" key="9">
    <source>
        <dbReference type="EMBL" id="CAF1097406.1"/>
    </source>
</evidence>
<evidence type="ECO:0000256" key="1">
    <source>
        <dbReference type="ARBA" id="ARBA00009558"/>
    </source>
</evidence>
<comment type="catalytic activity">
    <reaction evidence="5 7">
        <text>L-arginyl-[protein] + NAD(+) = N(omega)-(ADP-D-ribosyl)-L-arginyl-[protein] + nicotinamide + H(+)</text>
        <dbReference type="Rhea" id="RHEA:19149"/>
        <dbReference type="Rhea" id="RHEA-COMP:10532"/>
        <dbReference type="Rhea" id="RHEA-COMP:15087"/>
        <dbReference type="ChEBI" id="CHEBI:15378"/>
        <dbReference type="ChEBI" id="CHEBI:17154"/>
        <dbReference type="ChEBI" id="CHEBI:29965"/>
        <dbReference type="ChEBI" id="CHEBI:57540"/>
        <dbReference type="ChEBI" id="CHEBI:142554"/>
        <dbReference type="EC" id="2.4.2.31"/>
    </reaction>
</comment>
<keyword evidence="11" id="KW-1185">Reference proteome</keyword>
<keyword evidence="3 7" id="KW-0808">Transferase</keyword>
<evidence type="ECO:0000256" key="6">
    <source>
        <dbReference type="PROSITE-ProRule" id="PRU00023"/>
    </source>
</evidence>
<feature type="compositionally biased region" description="Low complexity" evidence="8">
    <location>
        <begin position="335"/>
        <end position="362"/>
    </location>
</feature>
<dbReference type="EMBL" id="CAJNOQ010005399">
    <property type="protein sequence ID" value="CAF1097406.1"/>
    <property type="molecule type" value="Genomic_DNA"/>
</dbReference>
<dbReference type="SMART" id="SM00248">
    <property type="entry name" value="ANK"/>
    <property type="match status" value="1"/>
</dbReference>
<dbReference type="Gene3D" id="3.90.176.10">
    <property type="entry name" value="Toxin ADP-ribosyltransferase, Chain A, domain 1"/>
    <property type="match status" value="1"/>
</dbReference>
<reference evidence="9" key="1">
    <citation type="submission" date="2021-02" db="EMBL/GenBank/DDBJ databases">
        <authorList>
            <person name="Nowell W R."/>
        </authorList>
    </citation>
    <scope>NUCLEOTIDE SEQUENCE</scope>
</reference>
<gene>
    <name evidence="9" type="ORF">GPM918_LOCUS18573</name>
    <name evidence="10" type="ORF">SRO942_LOCUS18570</name>
</gene>
<evidence type="ECO:0000256" key="3">
    <source>
        <dbReference type="ARBA" id="ARBA00022679"/>
    </source>
</evidence>
<keyword evidence="2 7" id="KW-0328">Glycosyltransferase</keyword>
<dbReference type="GO" id="GO:0016779">
    <property type="term" value="F:nucleotidyltransferase activity"/>
    <property type="evidence" value="ECO:0007669"/>
    <property type="project" value="UniProtKB-KW"/>
</dbReference>
<comment type="caution">
    <text evidence="9">The sequence shown here is derived from an EMBL/GenBank/DDBJ whole genome shotgun (WGS) entry which is preliminary data.</text>
</comment>
<dbReference type="SUPFAM" id="SSF48403">
    <property type="entry name" value="Ankyrin repeat"/>
    <property type="match status" value="1"/>
</dbReference>
<dbReference type="Pfam" id="PF01129">
    <property type="entry name" value="ART"/>
    <property type="match status" value="1"/>
</dbReference>
<evidence type="ECO:0000256" key="5">
    <source>
        <dbReference type="ARBA" id="ARBA00047597"/>
    </source>
</evidence>
<dbReference type="EMBL" id="CAJOBC010005399">
    <property type="protein sequence ID" value="CAF3862519.1"/>
    <property type="molecule type" value="Genomic_DNA"/>
</dbReference>
<accession>A0A814P0I7</accession>
<dbReference type="SUPFAM" id="SSF56399">
    <property type="entry name" value="ADP-ribosylation"/>
    <property type="match status" value="1"/>
</dbReference>
<dbReference type="Proteomes" id="UP000663829">
    <property type="component" value="Unassembled WGS sequence"/>
</dbReference>
<dbReference type="AlphaFoldDB" id="A0A814P0I7"/>
<dbReference type="Proteomes" id="UP000681722">
    <property type="component" value="Unassembled WGS sequence"/>
</dbReference>
<evidence type="ECO:0000313" key="11">
    <source>
        <dbReference type="Proteomes" id="UP000663829"/>
    </source>
</evidence>
<evidence type="ECO:0000256" key="8">
    <source>
        <dbReference type="SAM" id="MobiDB-lite"/>
    </source>
</evidence>
<dbReference type="InterPro" id="IPR036770">
    <property type="entry name" value="Ankyrin_rpt-contain_sf"/>
</dbReference>
<evidence type="ECO:0000256" key="4">
    <source>
        <dbReference type="ARBA" id="ARBA00022695"/>
    </source>
</evidence>
<keyword evidence="4" id="KW-0548">Nucleotidyltransferase</keyword>
<sequence length="397" mass="46050">MSLSRNNKNIIKQIETSTDSTCLHVACYYGHRDMIEILLDYDALRSIRNLRYNFTSYEETHADNIKELFRRRFRRVINLYKTYDNHTLVSKLIAEFIHYYLNEYLLNLSNATGNPEDRVTPEQIKTLEAYFKGVVEEKHFLTYFIKAYTLTNGFHKVLNKHLALYILDYFDESKIFLSTYRLVNCLAHIVTLLIYHSNLFQYEYRGLCYRGMRVTQYDLNQYKLNQHMATIEMRYTLNGNCTLQYSCLCQYSITQHATAIDIQTLSMTPDEKEILILPFTVFKVVAIKRNDLYNPTALISIEIELEECKDPNDNLNQLKNMKKTKQRSESTMIYSTPPSTTPNSRSPLPSITRTTSTSTPTLTTITVATTTSPTTSTTTSPVTTASIEYSFDSDQIA</sequence>
<protein>
    <recommendedName>
        <fullName evidence="7">NAD(P)(+)--arginine ADP-ribosyltransferase</fullName>
        <ecNumber evidence="7">2.4.2.31</ecNumber>
    </recommendedName>
    <alternativeName>
        <fullName evidence="7">Mono(ADP-ribosyl)transferase</fullName>
    </alternativeName>
</protein>